<sequence length="143" mass="16672">MSLNSLLYIPSFKSRMYTPSNIFSFRSPLSKDPSEESHDLLAPVDFTQYDLSSLDSVYACLEALFVKLPPHIRRTRVQENFYEWMKTHNEFGEPLDLDVFLPLEDEEPIHTSQDIPSHRFRGKFSKPYSIEYRGHKTIGVIAK</sequence>
<gene>
    <name evidence="1" type="ORF">Sylvanvirus5_7</name>
</gene>
<name>A0A3G5AL09_9VIRU</name>
<proteinExistence type="predicted"/>
<dbReference type="EMBL" id="MK072511">
    <property type="protein sequence ID" value="AYV86639.1"/>
    <property type="molecule type" value="Genomic_DNA"/>
</dbReference>
<evidence type="ECO:0000313" key="1">
    <source>
        <dbReference type="EMBL" id="AYV86639.1"/>
    </source>
</evidence>
<protein>
    <submittedName>
        <fullName evidence="1">Uncharacterized protein</fullName>
    </submittedName>
</protein>
<organism evidence="1">
    <name type="scientific">Sylvanvirus sp</name>
    <dbReference type="NCBI Taxonomy" id="2487774"/>
    <lineage>
        <taxon>Viruses</taxon>
    </lineage>
</organism>
<reference evidence="1" key="1">
    <citation type="submission" date="2018-10" db="EMBL/GenBank/DDBJ databases">
        <title>Hidden diversity of soil giant viruses.</title>
        <authorList>
            <person name="Schulz F."/>
            <person name="Alteio L."/>
            <person name="Goudeau D."/>
            <person name="Ryan E.M."/>
            <person name="Malmstrom R.R."/>
            <person name="Blanchard J."/>
            <person name="Woyke T."/>
        </authorList>
    </citation>
    <scope>NUCLEOTIDE SEQUENCE</scope>
    <source>
        <strain evidence="1">SYV1</strain>
    </source>
</reference>
<accession>A0A3G5AL09</accession>